<gene>
    <name evidence="1" type="ORF">N7476_004704</name>
</gene>
<dbReference type="Proteomes" id="UP001147746">
    <property type="component" value="Unassembled WGS sequence"/>
</dbReference>
<protein>
    <submittedName>
        <fullName evidence="1">Uncharacterized protein</fullName>
    </submittedName>
</protein>
<evidence type="ECO:0000313" key="2">
    <source>
        <dbReference type="Proteomes" id="UP001147746"/>
    </source>
</evidence>
<organism evidence="1 2">
    <name type="scientific">Penicillium atrosanguineum</name>
    <dbReference type="NCBI Taxonomy" id="1132637"/>
    <lineage>
        <taxon>Eukaryota</taxon>
        <taxon>Fungi</taxon>
        <taxon>Dikarya</taxon>
        <taxon>Ascomycota</taxon>
        <taxon>Pezizomycotina</taxon>
        <taxon>Eurotiomycetes</taxon>
        <taxon>Eurotiomycetidae</taxon>
        <taxon>Eurotiales</taxon>
        <taxon>Aspergillaceae</taxon>
        <taxon>Penicillium</taxon>
    </lineage>
</organism>
<sequence>MILTQEQKSDKREKYKLFLQDVYSNDKGGGPVLVMLCAIALGQGKIINMTKFSRSTLQSEVKNKSRDFDHPNLRLLASGKGLISVQQNGIRVGGDGEQTQVTESGRSKW</sequence>
<reference evidence="1" key="1">
    <citation type="submission" date="2022-12" db="EMBL/GenBank/DDBJ databases">
        <authorList>
            <person name="Petersen C."/>
        </authorList>
    </citation>
    <scope>NUCLEOTIDE SEQUENCE</scope>
    <source>
        <strain evidence="1">IBT 21472</strain>
    </source>
</reference>
<evidence type="ECO:0000313" key="1">
    <source>
        <dbReference type="EMBL" id="KAJ5318284.1"/>
    </source>
</evidence>
<proteinExistence type="predicted"/>
<keyword evidence="2" id="KW-1185">Reference proteome</keyword>
<dbReference type="EMBL" id="JAPZBO010000004">
    <property type="protein sequence ID" value="KAJ5318284.1"/>
    <property type="molecule type" value="Genomic_DNA"/>
</dbReference>
<dbReference type="AlphaFoldDB" id="A0A9W9Q1E3"/>
<comment type="caution">
    <text evidence="1">The sequence shown here is derived from an EMBL/GenBank/DDBJ whole genome shotgun (WGS) entry which is preliminary data.</text>
</comment>
<reference evidence="1" key="2">
    <citation type="journal article" date="2023" name="IMA Fungus">
        <title>Comparative genomic study of the Penicillium genus elucidates a diverse pangenome and 15 lateral gene transfer events.</title>
        <authorList>
            <person name="Petersen C."/>
            <person name="Sorensen T."/>
            <person name="Nielsen M.R."/>
            <person name="Sondergaard T.E."/>
            <person name="Sorensen J.L."/>
            <person name="Fitzpatrick D.A."/>
            <person name="Frisvad J.C."/>
            <person name="Nielsen K.L."/>
        </authorList>
    </citation>
    <scope>NUCLEOTIDE SEQUENCE</scope>
    <source>
        <strain evidence="1">IBT 21472</strain>
    </source>
</reference>
<accession>A0A9W9Q1E3</accession>
<name>A0A9W9Q1E3_9EURO</name>